<reference evidence="8" key="2">
    <citation type="submission" date="2021-04" db="EMBL/GenBank/DDBJ databases">
        <authorList>
            <person name="Gilroy R."/>
        </authorList>
    </citation>
    <scope>NUCLEOTIDE SEQUENCE</scope>
    <source>
        <strain evidence="8">5134</strain>
    </source>
</reference>
<comment type="similarity">
    <text evidence="1 5">Belongs to the Fmt family.</text>
</comment>
<comment type="catalytic activity">
    <reaction evidence="5">
        <text>L-methionyl-tRNA(fMet) + (6R)-10-formyltetrahydrofolate = N-formyl-L-methionyl-tRNA(fMet) + (6S)-5,6,7,8-tetrahydrofolate + H(+)</text>
        <dbReference type="Rhea" id="RHEA:24380"/>
        <dbReference type="Rhea" id="RHEA-COMP:9952"/>
        <dbReference type="Rhea" id="RHEA-COMP:9953"/>
        <dbReference type="ChEBI" id="CHEBI:15378"/>
        <dbReference type="ChEBI" id="CHEBI:57453"/>
        <dbReference type="ChEBI" id="CHEBI:78530"/>
        <dbReference type="ChEBI" id="CHEBI:78844"/>
        <dbReference type="ChEBI" id="CHEBI:195366"/>
        <dbReference type="EC" id="2.1.2.9"/>
    </reaction>
</comment>
<dbReference type="GO" id="GO:0004479">
    <property type="term" value="F:methionyl-tRNA formyltransferase activity"/>
    <property type="evidence" value="ECO:0007669"/>
    <property type="project" value="UniProtKB-UniRule"/>
</dbReference>
<dbReference type="Pfam" id="PF00551">
    <property type="entry name" value="Formyl_trans_N"/>
    <property type="match status" value="1"/>
</dbReference>
<evidence type="ECO:0000256" key="3">
    <source>
        <dbReference type="ARBA" id="ARBA00022679"/>
    </source>
</evidence>
<comment type="function">
    <text evidence="5">Attaches a formyl group to the free amino group of methionyl-tRNA(fMet). The formyl group appears to play a dual role in the initiator identity of N-formylmethionyl-tRNA by promoting its recognition by IF2 and preventing the misappropriation of this tRNA by the elongation apparatus.</text>
</comment>
<dbReference type="PANTHER" id="PTHR11138">
    <property type="entry name" value="METHIONYL-TRNA FORMYLTRANSFERASE"/>
    <property type="match status" value="1"/>
</dbReference>
<evidence type="ECO:0000259" key="7">
    <source>
        <dbReference type="Pfam" id="PF02911"/>
    </source>
</evidence>
<dbReference type="Proteomes" id="UP000886844">
    <property type="component" value="Unassembled WGS sequence"/>
</dbReference>
<sequence length="325" mass="36008">MSGKDLRIVFMGTPEFAVPSLRALVAGGYNVVGVVTTPDKPAGRGQRMHESDVKIAARELGLPVLQPVKLRDPEFIEALRAWQPDLGIVIAFRMLPEVVWAMPRLGTFNLHASLLPQYRGAAPINWAIINGETETGVTTFLLNHEIDKGAIIGQIRVPIGAEDTIGTMYERLMEVGTGLVLDTVERIASGRIEPIEQQGIDESTLRPAPKIFKEDCRIDWSWPGKRIVDFIRGLSPYPAAWTAMYRAGSDDEQTAKVFAAKFEAGAHEGTACGTVESDGRSFIRVACVDGWVRLEELQIAGKKRLAVRELLLGWRDVLQYRFEKQ</sequence>
<dbReference type="InterPro" id="IPR005794">
    <property type="entry name" value="Fmt"/>
</dbReference>
<dbReference type="InterPro" id="IPR002376">
    <property type="entry name" value="Formyl_transf_N"/>
</dbReference>
<evidence type="ECO:0000313" key="9">
    <source>
        <dbReference type="Proteomes" id="UP000886844"/>
    </source>
</evidence>
<evidence type="ECO:0000256" key="1">
    <source>
        <dbReference type="ARBA" id="ARBA00010699"/>
    </source>
</evidence>
<dbReference type="InterPro" id="IPR044135">
    <property type="entry name" value="Met-tRNA-FMT_C"/>
</dbReference>
<dbReference type="EMBL" id="DXDA01000020">
    <property type="protein sequence ID" value="HIY68255.1"/>
    <property type="molecule type" value="Genomic_DNA"/>
</dbReference>
<dbReference type="Gene3D" id="3.40.50.12230">
    <property type="match status" value="1"/>
</dbReference>
<evidence type="ECO:0000256" key="2">
    <source>
        <dbReference type="ARBA" id="ARBA00012261"/>
    </source>
</evidence>
<dbReference type="NCBIfam" id="TIGR00460">
    <property type="entry name" value="fmt"/>
    <property type="match status" value="1"/>
</dbReference>
<dbReference type="InterPro" id="IPR005793">
    <property type="entry name" value="Formyl_trans_C"/>
</dbReference>
<dbReference type="PANTHER" id="PTHR11138:SF5">
    <property type="entry name" value="METHIONYL-TRNA FORMYLTRANSFERASE, MITOCHONDRIAL"/>
    <property type="match status" value="1"/>
</dbReference>
<evidence type="ECO:0000259" key="6">
    <source>
        <dbReference type="Pfam" id="PF00551"/>
    </source>
</evidence>
<dbReference type="Pfam" id="PF02911">
    <property type="entry name" value="Formyl_trans_C"/>
    <property type="match status" value="1"/>
</dbReference>
<evidence type="ECO:0000256" key="4">
    <source>
        <dbReference type="ARBA" id="ARBA00022917"/>
    </source>
</evidence>
<dbReference type="GO" id="GO:0005829">
    <property type="term" value="C:cytosol"/>
    <property type="evidence" value="ECO:0007669"/>
    <property type="project" value="TreeGrafter"/>
</dbReference>
<dbReference type="EC" id="2.1.2.9" evidence="2 5"/>
<dbReference type="InterPro" id="IPR036477">
    <property type="entry name" value="Formyl_transf_N_sf"/>
</dbReference>
<dbReference type="AlphaFoldDB" id="A0A9D2CC65"/>
<comment type="caution">
    <text evidence="8">The sequence shown here is derived from an EMBL/GenBank/DDBJ whole genome shotgun (WGS) entry which is preliminary data.</text>
</comment>
<dbReference type="CDD" id="cd08646">
    <property type="entry name" value="FMT_core_Met-tRNA-FMT_N"/>
    <property type="match status" value="1"/>
</dbReference>
<dbReference type="CDD" id="cd08704">
    <property type="entry name" value="Met_tRNA_FMT_C"/>
    <property type="match status" value="1"/>
</dbReference>
<reference evidence="8" key="1">
    <citation type="journal article" date="2021" name="PeerJ">
        <title>Extensive microbial diversity within the chicken gut microbiome revealed by metagenomics and culture.</title>
        <authorList>
            <person name="Gilroy R."/>
            <person name="Ravi A."/>
            <person name="Getino M."/>
            <person name="Pursley I."/>
            <person name="Horton D.L."/>
            <person name="Alikhan N.F."/>
            <person name="Baker D."/>
            <person name="Gharbi K."/>
            <person name="Hall N."/>
            <person name="Watson M."/>
            <person name="Adriaenssens E.M."/>
            <person name="Foster-Nyarko E."/>
            <person name="Jarju S."/>
            <person name="Secka A."/>
            <person name="Antonio M."/>
            <person name="Oren A."/>
            <person name="Chaudhuri R.R."/>
            <person name="La Ragione R."/>
            <person name="Hildebrand F."/>
            <person name="Pallen M.J."/>
        </authorList>
    </citation>
    <scope>NUCLEOTIDE SEQUENCE</scope>
    <source>
        <strain evidence="8">5134</strain>
    </source>
</reference>
<keyword evidence="4 5" id="KW-0648">Protein biosynthesis</keyword>
<evidence type="ECO:0000313" key="8">
    <source>
        <dbReference type="EMBL" id="HIY68255.1"/>
    </source>
</evidence>
<accession>A0A9D2CC65</accession>
<keyword evidence="3 5" id="KW-0808">Transferase</keyword>
<name>A0A9D2CC65_9BACT</name>
<feature type="binding site" evidence="5">
    <location>
        <begin position="113"/>
        <end position="116"/>
    </location>
    <ligand>
        <name>(6S)-5,6,7,8-tetrahydrofolate</name>
        <dbReference type="ChEBI" id="CHEBI:57453"/>
    </ligand>
</feature>
<protein>
    <recommendedName>
        <fullName evidence="2 5">Methionyl-tRNA formyltransferase</fullName>
        <ecNumber evidence="2 5">2.1.2.9</ecNumber>
    </recommendedName>
</protein>
<proteinExistence type="inferred from homology"/>
<feature type="domain" description="Formyl transferase C-terminal" evidence="7">
    <location>
        <begin position="210"/>
        <end position="313"/>
    </location>
</feature>
<gene>
    <name evidence="5 8" type="primary">fmt</name>
    <name evidence="8" type="ORF">H9828_02415</name>
</gene>
<dbReference type="SUPFAM" id="SSF50486">
    <property type="entry name" value="FMT C-terminal domain-like"/>
    <property type="match status" value="1"/>
</dbReference>
<dbReference type="SUPFAM" id="SSF53328">
    <property type="entry name" value="Formyltransferase"/>
    <property type="match status" value="1"/>
</dbReference>
<evidence type="ECO:0000256" key="5">
    <source>
        <dbReference type="HAMAP-Rule" id="MF_00182"/>
    </source>
</evidence>
<dbReference type="InterPro" id="IPR011034">
    <property type="entry name" value="Formyl_transferase-like_C_sf"/>
</dbReference>
<organism evidence="8 9">
    <name type="scientific">Candidatus Alistipes intestinigallinarum</name>
    <dbReference type="NCBI Taxonomy" id="2838440"/>
    <lineage>
        <taxon>Bacteria</taxon>
        <taxon>Pseudomonadati</taxon>
        <taxon>Bacteroidota</taxon>
        <taxon>Bacteroidia</taxon>
        <taxon>Bacteroidales</taxon>
        <taxon>Rikenellaceae</taxon>
        <taxon>Alistipes</taxon>
    </lineage>
</organism>
<feature type="domain" description="Formyl transferase N-terminal" evidence="6">
    <location>
        <begin position="7"/>
        <end position="179"/>
    </location>
</feature>
<dbReference type="InterPro" id="IPR041711">
    <property type="entry name" value="Met-tRNA-FMT_N"/>
</dbReference>
<dbReference type="HAMAP" id="MF_00182">
    <property type="entry name" value="Formyl_trans"/>
    <property type="match status" value="1"/>
</dbReference>